<organism evidence="3 4">
    <name type="scientific">Ladona fulva</name>
    <name type="common">Scarce chaser dragonfly</name>
    <name type="synonym">Libellula fulva</name>
    <dbReference type="NCBI Taxonomy" id="123851"/>
    <lineage>
        <taxon>Eukaryota</taxon>
        <taxon>Metazoa</taxon>
        <taxon>Ecdysozoa</taxon>
        <taxon>Arthropoda</taxon>
        <taxon>Hexapoda</taxon>
        <taxon>Insecta</taxon>
        <taxon>Pterygota</taxon>
        <taxon>Palaeoptera</taxon>
        <taxon>Odonata</taxon>
        <taxon>Epiprocta</taxon>
        <taxon>Anisoptera</taxon>
        <taxon>Libelluloidea</taxon>
        <taxon>Libellulidae</taxon>
        <taxon>Ladona</taxon>
    </lineage>
</organism>
<dbReference type="GO" id="GO:0051707">
    <property type="term" value="P:response to other organism"/>
    <property type="evidence" value="ECO:0007669"/>
    <property type="project" value="UniProtKB-ARBA"/>
</dbReference>
<dbReference type="PROSITE" id="PS51378">
    <property type="entry name" value="INVERT_DEFENSINS"/>
    <property type="match status" value="1"/>
</dbReference>
<evidence type="ECO:0000256" key="1">
    <source>
        <dbReference type="ARBA" id="ARBA00023157"/>
    </source>
</evidence>
<dbReference type="SUPFAM" id="SSF57095">
    <property type="entry name" value="Scorpion toxin-like"/>
    <property type="match status" value="1"/>
</dbReference>
<gene>
    <name evidence="3" type="ORF">J437_LFUL015957</name>
</gene>
<dbReference type="PROSITE" id="PS51257">
    <property type="entry name" value="PROKAR_LIPOPROTEIN"/>
    <property type="match status" value="1"/>
</dbReference>
<protein>
    <recommendedName>
        <fullName evidence="2">Invertebrate defensins family profile domain-containing protein</fullName>
    </recommendedName>
</protein>
<dbReference type="InterPro" id="IPR001542">
    <property type="entry name" value="Defensin_invertebrate/fungal"/>
</dbReference>
<feature type="domain" description="Invertebrate defensins family profile" evidence="2">
    <location>
        <begin position="31"/>
        <end position="67"/>
    </location>
</feature>
<reference evidence="3" key="2">
    <citation type="submission" date="2017-10" db="EMBL/GenBank/DDBJ databases">
        <title>Ladona fulva Genome sequencing and assembly.</title>
        <authorList>
            <person name="Murali S."/>
            <person name="Richards S."/>
            <person name="Bandaranaike D."/>
            <person name="Bellair M."/>
            <person name="Blankenburg K."/>
            <person name="Chao H."/>
            <person name="Dinh H."/>
            <person name="Doddapaneni H."/>
            <person name="Dugan-Rocha S."/>
            <person name="Elkadiri S."/>
            <person name="Gnanaolivu R."/>
            <person name="Hernandez B."/>
            <person name="Skinner E."/>
            <person name="Javaid M."/>
            <person name="Lee S."/>
            <person name="Li M."/>
            <person name="Ming W."/>
            <person name="Munidasa M."/>
            <person name="Muniz J."/>
            <person name="Nguyen L."/>
            <person name="Hughes D."/>
            <person name="Osuji N."/>
            <person name="Pu L.-L."/>
            <person name="Puazo M."/>
            <person name="Qu C."/>
            <person name="Quiroz J."/>
            <person name="Raj R."/>
            <person name="Weissenberger G."/>
            <person name="Xin Y."/>
            <person name="Zou X."/>
            <person name="Han Y."/>
            <person name="Worley K."/>
            <person name="Muzny D."/>
            <person name="Gibbs R."/>
        </authorList>
    </citation>
    <scope>NUCLEOTIDE SEQUENCE</scope>
    <source>
        <strain evidence="3">Sampled in the wild</strain>
    </source>
</reference>
<evidence type="ECO:0000313" key="3">
    <source>
        <dbReference type="EMBL" id="KAG8236007.1"/>
    </source>
</evidence>
<evidence type="ECO:0000313" key="4">
    <source>
        <dbReference type="Proteomes" id="UP000792457"/>
    </source>
</evidence>
<dbReference type="InterPro" id="IPR036574">
    <property type="entry name" value="Scorpion_toxin-like_sf"/>
</dbReference>
<comment type="caution">
    <text evidence="3">The sequence shown here is derived from an EMBL/GenBank/DDBJ whole genome shotgun (WGS) entry which is preliminary data.</text>
</comment>
<name>A0A8K0KK09_LADFU</name>
<dbReference type="AlphaFoldDB" id="A0A8K0KK09"/>
<dbReference type="GO" id="GO:0006952">
    <property type="term" value="P:defense response"/>
    <property type="evidence" value="ECO:0007669"/>
    <property type="project" value="InterPro"/>
</dbReference>
<accession>A0A8K0KK09</accession>
<keyword evidence="1" id="KW-1015">Disulfide bond</keyword>
<proteinExistence type="predicted"/>
<evidence type="ECO:0000259" key="2">
    <source>
        <dbReference type="PROSITE" id="PS51378"/>
    </source>
</evidence>
<dbReference type="EMBL" id="KZ308978">
    <property type="protein sequence ID" value="KAG8236007.1"/>
    <property type="molecule type" value="Genomic_DNA"/>
</dbReference>
<keyword evidence="4" id="KW-1185">Reference proteome</keyword>
<dbReference type="Proteomes" id="UP000792457">
    <property type="component" value="Unassembled WGS sequence"/>
</dbReference>
<reference evidence="3" key="1">
    <citation type="submission" date="2013-04" db="EMBL/GenBank/DDBJ databases">
        <authorList>
            <person name="Qu J."/>
            <person name="Murali S.C."/>
            <person name="Bandaranaike D."/>
            <person name="Bellair M."/>
            <person name="Blankenburg K."/>
            <person name="Chao H."/>
            <person name="Dinh H."/>
            <person name="Doddapaneni H."/>
            <person name="Downs B."/>
            <person name="Dugan-Rocha S."/>
            <person name="Elkadiri S."/>
            <person name="Gnanaolivu R.D."/>
            <person name="Hernandez B."/>
            <person name="Javaid M."/>
            <person name="Jayaseelan J.C."/>
            <person name="Lee S."/>
            <person name="Li M."/>
            <person name="Ming W."/>
            <person name="Munidasa M."/>
            <person name="Muniz J."/>
            <person name="Nguyen L."/>
            <person name="Ongeri F."/>
            <person name="Osuji N."/>
            <person name="Pu L.-L."/>
            <person name="Puazo M."/>
            <person name="Qu C."/>
            <person name="Quiroz J."/>
            <person name="Raj R."/>
            <person name="Weissenberger G."/>
            <person name="Xin Y."/>
            <person name="Zou X."/>
            <person name="Han Y."/>
            <person name="Richards S."/>
            <person name="Worley K."/>
            <person name="Muzny D."/>
            <person name="Gibbs R."/>
        </authorList>
    </citation>
    <scope>NUCLEOTIDE SEQUENCE</scope>
    <source>
        <strain evidence="3">Sampled in the wild</strain>
    </source>
</reference>
<sequence length="73" mass="7852">MRSIPSEADSETRIASLMKIKGGFIGVPYMGYGCPYDESSCSSHCGSINRGGGYCGFYANRYCLCNPVNIVPV</sequence>
<dbReference type="Pfam" id="PF01097">
    <property type="entry name" value="Defensin_2"/>
    <property type="match status" value="1"/>
</dbReference>